<keyword evidence="7 10" id="KW-0067">ATP-binding</keyword>
<dbReference type="SMART" id="SM00185">
    <property type="entry name" value="ARM"/>
    <property type="match status" value="3"/>
</dbReference>
<feature type="binding site" evidence="10">
    <location>
        <position position="97"/>
    </location>
    <ligand>
        <name>ATP</name>
        <dbReference type="ChEBI" id="CHEBI:30616"/>
    </ligand>
</feature>
<dbReference type="PANTHER" id="PTHR22983">
    <property type="entry name" value="PROTEIN KINASE RELATED"/>
    <property type="match status" value="1"/>
</dbReference>
<dbReference type="Gene3D" id="1.25.10.10">
    <property type="entry name" value="Leucine-rich Repeat Variant"/>
    <property type="match status" value="1"/>
</dbReference>
<dbReference type="CDD" id="cd14002">
    <property type="entry name" value="STKc_STK36"/>
    <property type="match status" value="1"/>
</dbReference>
<dbReference type="InterPro" id="IPR000719">
    <property type="entry name" value="Prot_kinase_dom"/>
</dbReference>
<keyword evidence="2" id="KW-0723">Serine/threonine-protein kinase</keyword>
<protein>
    <recommendedName>
        <fullName evidence="1">non-specific serine/threonine protein kinase</fullName>
        <ecNumber evidence="1">2.7.11.1</ecNumber>
    </recommendedName>
</protein>
<evidence type="ECO:0000256" key="10">
    <source>
        <dbReference type="PROSITE-ProRule" id="PRU10141"/>
    </source>
</evidence>
<name>A0ABQ7ZGV4_BRANA</name>
<dbReference type="Gene3D" id="1.10.510.10">
    <property type="entry name" value="Transferase(Phosphotransferase) domain 1"/>
    <property type="match status" value="1"/>
</dbReference>
<dbReference type="InterPro" id="IPR016024">
    <property type="entry name" value="ARM-type_fold"/>
</dbReference>
<keyword evidence="3" id="KW-0808">Transferase</keyword>
<dbReference type="PROSITE" id="PS00107">
    <property type="entry name" value="PROTEIN_KINASE_ATP"/>
    <property type="match status" value="1"/>
</dbReference>
<dbReference type="Proteomes" id="UP000824890">
    <property type="component" value="Unassembled WGS sequence"/>
</dbReference>
<keyword evidence="13" id="KW-1185">Reference proteome</keyword>
<dbReference type="InterPro" id="IPR000225">
    <property type="entry name" value="Armadillo"/>
</dbReference>
<dbReference type="Pfam" id="PF02985">
    <property type="entry name" value="HEAT"/>
    <property type="match status" value="1"/>
</dbReference>
<evidence type="ECO:0000256" key="4">
    <source>
        <dbReference type="ARBA" id="ARBA00022737"/>
    </source>
</evidence>
<dbReference type="InterPro" id="IPR017441">
    <property type="entry name" value="Protein_kinase_ATP_BS"/>
</dbReference>
<accession>A0ABQ7ZGV4</accession>
<evidence type="ECO:0000256" key="1">
    <source>
        <dbReference type="ARBA" id="ARBA00012513"/>
    </source>
</evidence>
<dbReference type="InterPro" id="IPR000357">
    <property type="entry name" value="HEAT"/>
</dbReference>
<sequence>FEFQKFPQLQSLSDIPLICFISPFSATYPLLFNESSRFYIRPLLRLNLRFSNQISCLSMGVEDYHVIELIGEGSFGRVYKGRRKYTGQTVAMKFIMKQGKSEKDIESLRQEIELKHGNIIEMLDSFENEREFCLVTEFAQGELFEILEDDKRLPEEQVQAIAKQLVKSLHYLHSNRIIHRDMKPQNILIGAGSVVKLCDFGFARAMSTTVVLRSIKGTPLYMAPELVREQPYNHTADLCSLGVILYELYVGQPSFYTNSVYALIRHIVKDPVKYPDEMSPYFKSFLKGLLNKLLLLVDDICELILEGASMFVYYDAKQVSQSRLTWPALLEHPFIKESLEEVAARLTIRQRGDSKEMEANREMKSVTRRPGPFKEASALGIVADVQSDMKSAVKVNSPSPEDFLGFPTQEAIKSSGDATLDKLENTSGTVKGAKVIGEDAKAMDLVLLSLERCTKSLSKRDKDLACSIQSLRIIFNLVGARAIDSVELIDKIISALLDYTDALVGMKSSEIHSSYIRHWTKLVEIFVQACFSITIMLSRVAEDLKTSTPDSNSQQILEHANMSCIVDHLCLCLASSGSSLAYGSSQMLAAACEACRAIWILIDTSETFVKNDNAYIFPLDALQSHCLSQLDQRNSEWGPLSEKLVDSVTRTYLRSKHSSPPPTSGGSINFCNPDDYLAIGRDSALLMMTTSPKKHLHRLSAIANHIASEDKIEGSLENHSASAMLALASILSLEKGFSAESSVPEMAMPLIPRATKLCYHLRHMPSHEGGVISHSAKCNLPKWHGLLDGCVGLLESRLKWGGPLTVQQLVASGTPMLLINLLAGTLSNDSPSDIKNTPNRIGLSPLGVIWTVSSICHCLSGGTLTFRQVLLKTENMKLISSLIVCTEDRDLLKAIKEDMDKYIKVLLEVGVPSLILRCLEHLDLKDLVRPVALLAKMVGRPRLAVELVSKGLLDPNRMKKLLNQSSPGEVILDSLMIISDLSRMDKAFYKYIGEAALLQPLKEFLTHTDPNIRAKACSALGNMCKHNEYFYTSLAEHQIIGLLIDRCADPDKRTQKFACFAIANAAYHSDKLYEELRPSITQLANVLTSAEGDKTKANAAGALSNLVRNSNKLCEDMVSKGALQTFLKFVADCSAFSLNAGKKETASVSPFEIALLSLAKMCSNHQICRQFVKSSEFLPVIARLKHSPETDIANYASVIVAKAGGDS</sequence>
<dbReference type="Pfam" id="PF00069">
    <property type="entry name" value="Pkinase"/>
    <property type="match status" value="1"/>
</dbReference>
<organism evidence="12 13">
    <name type="scientific">Brassica napus</name>
    <name type="common">Rape</name>
    <dbReference type="NCBI Taxonomy" id="3708"/>
    <lineage>
        <taxon>Eukaryota</taxon>
        <taxon>Viridiplantae</taxon>
        <taxon>Streptophyta</taxon>
        <taxon>Embryophyta</taxon>
        <taxon>Tracheophyta</taxon>
        <taxon>Spermatophyta</taxon>
        <taxon>Magnoliopsida</taxon>
        <taxon>eudicotyledons</taxon>
        <taxon>Gunneridae</taxon>
        <taxon>Pentapetalae</taxon>
        <taxon>rosids</taxon>
        <taxon>malvids</taxon>
        <taxon>Brassicales</taxon>
        <taxon>Brassicaceae</taxon>
        <taxon>Brassiceae</taxon>
        <taxon>Brassica</taxon>
    </lineage>
</organism>
<evidence type="ECO:0000256" key="6">
    <source>
        <dbReference type="ARBA" id="ARBA00022777"/>
    </source>
</evidence>
<comment type="caution">
    <text evidence="12">The sequence shown here is derived from an EMBL/GenBank/DDBJ whole genome shotgun (WGS) entry which is preliminary data.</text>
</comment>
<dbReference type="EMBL" id="JAGKQM010000015">
    <property type="protein sequence ID" value="KAH0879295.1"/>
    <property type="molecule type" value="Genomic_DNA"/>
</dbReference>
<evidence type="ECO:0000256" key="8">
    <source>
        <dbReference type="ARBA" id="ARBA00047899"/>
    </source>
</evidence>
<dbReference type="InterPro" id="IPR011009">
    <property type="entry name" value="Kinase-like_dom_sf"/>
</dbReference>
<evidence type="ECO:0000256" key="2">
    <source>
        <dbReference type="ARBA" id="ARBA00022527"/>
    </source>
</evidence>
<evidence type="ECO:0000259" key="11">
    <source>
        <dbReference type="PROSITE" id="PS50011"/>
    </source>
</evidence>
<evidence type="ECO:0000313" key="13">
    <source>
        <dbReference type="Proteomes" id="UP000824890"/>
    </source>
</evidence>
<dbReference type="InterPro" id="IPR011989">
    <property type="entry name" value="ARM-like"/>
</dbReference>
<comment type="catalytic activity">
    <reaction evidence="9">
        <text>L-seryl-[protein] + ATP = O-phospho-L-seryl-[protein] + ADP + H(+)</text>
        <dbReference type="Rhea" id="RHEA:17989"/>
        <dbReference type="Rhea" id="RHEA-COMP:9863"/>
        <dbReference type="Rhea" id="RHEA-COMP:11604"/>
        <dbReference type="ChEBI" id="CHEBI:15378"/>
        <dbReference type="ChEBI" id="CHEBI:29999"/>
        <dbReference type="ChEBI" id="CHEBI:30616"/>
        <dbReference type="ChEBI" id="CHEBI:83421"/>
        <dbReference type="ChEBI" id="CHEBI:456216"/>
        <dbReference type="EC" id="2.7.11.1"/>
    </reaction>
</comment>
<dbReference type="EC" id="2.7.11.1" evidence="1"/>
<evidence type="ECO:0000256" key="5">
    <source>
        <dbReference type="ARBA" id="ARBA00022741"/>
    </source>
</evidence>
<dbReference type="PANTHER" id="PTHR22983:SF6">
    <property type="entry name" value="SERINE_THREONINE-PROTEIN KINASE 36"/>
    <property type="match status" value="1"/>
</dbReference>
<dbReference type="InterPro" id="IPR008271">
    <property type="entry name" value="Ser/Thr_kinase_AS"/>
</dbReference>
<dbReference type="SMART" id="SM00220">
    <property type="entry name" value="S_TKc"/>
    <property type="match status" value="1"/>
</dbReference>
<keyword evidence="5 10" id="KW-0547">Nucleotide-binding</keyword>
<dbReference type="PROSITE" id="PS00108">
    <property type="entry name" value="PROTEIN_KINASE_ST"/>
    <property type="match status" value="1"/>
</dbReference>
<evidence type="ECO:0000256" key="3">
    <source>
        <dbReference type="ARBA" id="ARBA00022679"/>
    </source>
</evidence>
<dbReference type="SUPFAM" id="SSF56112">
    <property type="entry name" value="Protein kinase-like (PK-like)"/>
    <property type="match status" value="1"/>
</dbReference>
<evidence type="ECO:0000256" key="7">
    <source>
        <dbReference type="ARBA" id="ARBA00022840"/>
    </source>
</evidence>
<proteinExistence type="predicted"/>
<gene>
    <name evidence="12" type="ORF">HID58_066689</name>
</gene>
<evidence type="ECO:0000313" key="12">
    <source>
        <dbReference type="EMBL" id="KAH0879295.1"/>
    </source>
</evidence>
<dbReference type="PROSITE" id="PS50011">
    <property type="entry name" value="PROTEIN_KINASE_DOM"/>
    <property type="match status" value="1"/>
</dbReference>
<reference evidence="12 13" key="1">
    <citation type="submission" date="2021-05" db="EMBL/GenBank/DDBJ databases">
        <title>Genome Assembly of Synthetic Allotetraploid Brassica napus Reveals Homoeologous Exchanges between Subgenomes.</title>
        <authorList>
            <person name="Davis J.T."/>
        </authorList>
    </citation>
    <scope>NUCLEOTIDE SEQUENCE [LARGE SCALE GENOMIC DNA]</scope>
    <source>
        <strain evidence="13">cv. Da-Ae</strain>
        <tissue evidence="12">Seedling</tissue>
    </source>
</reference>
<comment type="catalytic activity">
    <reaction evidence="8">
        <text>L-threonyl-[protein] + ATP = O-phospho-L-threonyl-[protein] + ADP + H(+)</text>
        <dbReference type="Rhea" id="RHEA:46608"/>
        <dbReference type="Rhea" id="RHEA-COMP:11060"/>
        <dbReference type="Rhea" id="RHEA-COMP:11605"/>
        <dbReference type="ChEBI" id="CHEBI:15378"/>
        <dbReference type="ChEBI" id="CHEBI:30013"/>
        <dbReference type="ChEBI" id="CHEBI:30616"/>
        <dbReference type="ChEBI" id="CHEBI:61977"/>
        <dbReference type="ChEBI" id="CHEBI:456216"/>
        <dbReference type="EC" id="2.7.11.1"/>
    </reaction>
</comment>
<feature type="non-terminal residue" evidence="12">
    <location>
        <position position="1"/>
    </location>
</feature>
<feature type="domain" description="Protein kinase" evidence="11">
    <location>
        <begin position="64"/>
        <end position="335"/>
    </location>
</feature>
<dbReference type="SUPFAM" id="SSF48371">
    <property type="entry name" value="ARM repeat"/>
    <property type="match status" value="1"/>
</dbReference>
<evidence type="ECO:0000256" key="9">
    <source>
        <dbReference type="ARBA" id="ARBA00048679"/>
    </source>
</evidence>
<keyword evidence="4" id="KW-0677">Repeat</keyword>
<keyword evidence="6" id="KW-0418">Kinase</keyword>